<keyword evidence="2" id="KW-0472">Membrane</keyword>
<reference evidence="5 7" key="3">
    <citation type="submission" date="2017-11" db="EMBL/GenBank/DDBJ databases">
        <title>De-novo sequencing of pomegranate (Punica granatum L.) genome.</title>
        <authorList>
            <person name="Akparov Z."/>
            <person name="Amiraslanov A."/>
            <person name="Hajiyeva S."/>
            <person name="Abbasov M."/>
            <person name="Kaur K."/>
            <person name="Hamwieh A."/>
            <person name="Solovyev V."/>
            <person name="Salamov A."/>
            <person name="Braich B."/>
            <person name="Kosarev P."/>
            <person name="Mahmoud A."/>
            <person name="Hajiyev E."/>
            <person name="Babayeva S."/>
            <person name="Izzatullayeva V."/>
            <person name="Mammadov A."/>
            <person name="Mammadov A."/>
            <person name="Sharifova S."/>
            <person name="Ojaghi J."/>
            <person name="Eynullazada K."/>
            <person name="Bayramov B."/>
            <person name="Abdulazimova A."/>
            <person name="Shahmuradov I."/>
        </authorList>
    </citation>
    <scope>NUCLEOTIDE SEQUENCE [LARGE SCALE GENOMIC DNA]</scope>
    <source>
        <strain evidence="5">AG2017</strain>
        <strain evidence="7">cv. AG2017</strain>
        <tissue evidence="5">Leaf</tissue>
    </source>
</reference>
<reference evidence="4" key="2">
    <citation type="submission" date="2017-06" db="EMBL/GenBank/DDBJ databases">
        <title>The pomegranate genome and the genomics of punicalagin biosynthesis.</title>
        <authorList>
            <person name="Xu C."/>
        </authorList>
    </citation>
    <scope>NUCLEOTIDE SEQUENCE [LARGE SCALE GENOMIC DNA]</scope>
    <source>
        <tissue evidence="4">Fresh leaf</tissue>
    </source>
</reference>
<evidence type="ECO:0000313" key="6">
    <source>
        <dbReference type="Proteomes" id="UP000197138"/>
    </source>
</evidence>
<dbReference type="EMBL" id="MTKT01001276">
    <property type="protein sequence ID" value="OWM85359.1"/>
    <property type="molecule type" value="Genomic_DNA"/>
</dbReference>
<dbReference type="PANTHER" id="PTHR43798:SF33">
    <property type="entry name" value="HYDROLASE, PUTATIVE (AFU_ORTHOLOGUE AFUA_2G14860)-RELATED"/>
    <property type="match status" value="1"/>
</dbReference>
<gene>
    <name evidence="4" type="ORF">CDL15_Pgr018983</name>
    <name evidence="5" type="ORF">CRG98_005538</name>
</gene>
<evidence type="ECO:0000313" key="4">
    <source>
        <dbReference type="EMBL" id="OWM85359.1"/>
    </source>
</evidence>
<dbReference type="InterPro" id="IPR029058">
    <property type="entry name" value="AB_hydrolase_fold"/>
</dbReference>
<dbReference type="GO" id="GO:0047372">
    <property type="term" value="F:monoacylglycerol lipase activity"/>
    <property type="evidence" value="ECO:0007669"/>
    <property type="project" value="TreeGrafter"/>
</dbReference>
<keyword evidence="2" id="KW-1133">Transmembrane helix</keyword>
<dbReference type="PANTHER" id="PTHR43798">
    <property type="entry name" value="MONOACYLGLYCEROL LIPASE"/>
    <property type="match status" value="1"/>
</dbReference>
<dbReference type="SUPFAM" id="SSF53474">
    <property type="entry name" value="alpha/beta-Hydrolases"/>
    <property type="match status" value="1"/>
</dbReference>
<feature type="compositionally biased region" description="Basic and acidic residues" evidence="1">
    <location>
        <begin position="439"/>
        <end position="448"/>
    </location>
</feature>
<evidence type="ECO:0000256" key="1">
    <source>
        <dbReference type="SAM" id="MobiDB-lite"/>
    </source>
</evidence>
<protein>
    <recommendedName>
        <fullName evidence="3">AB hydrolase-1 domain-containing protein</fullName>
    </recommendedName>
</protein>
<keyword evidence="7" id="KW-1185">Reference proteome</keyword>
<feature type="region of interest" description="Disordered" evidence="1">
    <location>
        <begin position="1"/>
        <end position="40"/>
    </location>
</feature>
<dbReference type="EMBL" id="PGOL01000241">
    <property type="protein sequence ID" value="PKI74060.1"/>
    <property type="molecule type" value="Genomic_DNA"/>
</dbReference>
<comment type="caution">
    <text evidence="4">The sequence shown here is derived from an EMBL/GenBank/DDBJ whole genome shotgun (WGS) entry which is preliminary data.</text>
</comment>
<dbReference type="Proteomes" id="UP000233551">
    <property type="component" value="Unassembled WGS sequence"/>
</dbReference>
<sequence>MAIITEMPEEEVRQEPQTRPEPEQKRPKQQDPTTPPTLQSPPANPFVFWCYFTLTVSLITFLFASFYSPSPPDPKSWFLSLPDPLRHHFAKGRFVKIQTFPDSSPVEVFAVEKGPIGGVNVLLIHGLGVSSYSFRSVIESLSSKGVHVVAIDLPGSGFSDKSVVVEEEVEVGALGRFWDVYGDIKEKGVFWAFDQIIETGQMPYQELDKPRISRRKSVKVLELGSEEMGRVLTQVIQTMGLAPVHLVLHDTALSMSANWVLSSLGLVRSVTLIDTAPNPTLPLWVLSMPVVGDAVLGVSYLYNRLIDSFCKKGMSSLDAEAHRVLLKERDGRRAVLGMGRKLNSSFDVAEWGGLEELSKTPIQVLWSSSYSNEWSEEGNRISNAIPHAKFVAHSGGRCPQEDAADELADNIFELVSSIPKTVRKVEEEHLPEHIQKMSDEATSKDDHNHHHQGHGAQDHHHGHGHSHMGGAGGYMDAYGLGGGWAE</sequence>
<dbReference type="InterPro" id="IPR050266">
    <property type="entry name" value="AB_hydrolase_sf"/>
</dbReference>
<dbReference type="Gene3D" id="3.40.50.1820">
    <property type="entry name" value="alpha/beta hydrolase"/>
    <property type="match status" value="1"/>
</dbReference>
<dbReference type="STRING" id="22663.A0A218XL09"/>
<reference evidence="6" key="1">
    <citation type="journal article" date="2017" name="Plant J.">
        <title>The pomegranate (Punica granatum L.) genome and the genomics of punicalagin biosynthesis.</title>
        <authorList>
            <person name="Qin G."/>
            <person name="Xu C."/>
            <person name="Ming R."/>
            <person name="Tang H."/>
            <person name="Guyot R."/>
            <person name="Kramer E.M."/>
            <person name="Hu Y."/>
            <person name="Yi X."/>
            <person name="Qi Y."/>
            <person name="Xu X."/>
            <person name="Gao Z."/>
            <person name="Pan H."/>
            <person name="Jian J."/>
            <person name="Tian Y."/>
            <person name="Yue Z."/>
            <person name="Xu Y."/>
        </authorList>
    </citation>
    <scope>NUCLEOTIDE SEQUENCE [LARGE SCALE GENOMIC DNA]</scope>
    <source>
        <strain evidence="6">cv. Dabenzi</strain>
    </source>
</reference>
<name>A0A218XL09_PUNGR</name>
<accession>A0A218XL09</accession>
<evidence type="ECO:0000313" key="5">
    <source>
        <dbReference type="EMBL" id="PKI74060.1"/>
    </source>
</evidence>
<dbReference type="OrthoDB" id="6431331at2759"/>
<keyword evidence="2" id="KW-0812">Transmembrane</keyword>
<dbReference type="InterPro" id="IPR000073">
    <property type="entry name" value="AB_hydrolase_1"/>
</dbReference>
<feature type="transmembrane region" description="Helical" evidence="2">
    <location>
        <begin position="46"/>
        <end position="67"/>
    </location>
</feature>
<dbReference type="Pfam" id="PF00561">
    <property type="entry name" value="Abhydrolase_1"/>
    <property type="match status" value="1"/>
</dbReference>
<dbReference type="GO" id="GO:0016020">
    <property type="term" value="C:membrane"/>
    <property type="evidence" value="ECO:0007669"/>
    <property type="project" value="TreeGrafter"/>
</dbReference>
<dbReference type="GO" id="GO:0046464">
    <property type="term" value="P:acylglycerol catabolic process"/>
    <property type="evidence" value="ECO:0007669"/>
    <property type="project" value="TreeGrafter"/>
</dbReference>
<feature type="region of interest" description="Disordered" evidence="1">
    <location>
        <begin position="439"/>
        <end position="468"/>
    </location>
</feature>
<dbReference type="AlphaFoldDB" id="A0A218XL09"/>
<feature type="compositionally biased region" description="Basic and acidic residues" evidence="1">
    <location>
        <begin position="10"/>
        <end position="29"/>
    </location>
</feature>
<evidence type="ECO:0000256" key="2">
    <source>
        <dbReference type="SAM" id="Phobius"/>
    </source>
</evidence>
<dbReference type="GeneID" id="116191007"/>
<evidence type="ECO:0000313" key="7">
    <source>
        <dbReference type="Proteomes" id="UP000233551"/>
    </source>
</evidence>
<organism evidence="4 6">
    <name type="scientific">Punica granatum</name>
    <name type="common">Pomegranate</name>
    <dbReference type="NCBI Taxonomy" id="22663"/>
    <lineage>
        <taxon>Eukaryota</taxon>
        <taxon>Viridiplantae</taxon>
        <taxon>Streptophyta</taxon>
        <taxon>Embryophyta</taxon>
        <taxon>Tracheophyta</taxon>
        <taxon>Spermatophyta</taxon>
        <taxon>Magnoliopsida</taxon>
        <taxon>eudicotyledons</taxon>
        <taxon>Gunneridae</taxon>
        <taxon>Pentapetalae</taxon>
        <taxon>rosids</taxon>
        <taxon>malvids</taxon>
        <taxon>Myrtales</taxon>
        <taxon>Lythraceae</taxon>
        <taxon>Punica</taxon>
    </lineage>
</organism>
<proteinExistence type="predicted"/>
<dbReference type="Proteomes" id="UP000197138">
    <property type="component" value="Unassembled WGS sequence"/>
</dbReference>
<evidence type="ECO:0000259" key="3">
    <source>
        <dbReference type="Pfam" id="PF00561"/>
    </source>
</evidence>
<feature type="domain" description="AB hydrolase-1" evidence="3">
    <location>
        <begin position="121"/>
        <end position="284"/>
    </location>
</feature>